<comment type="caution">
    <text evidence="2">The sequence shown here is derived from an EMBL/GenBank/DDBJ whole genome shotgun (WGS) entry which is preliminary data.</text>
</comment>
<proteinExistence type="predicted"/>
<evidence type="ECO:0000259" key="1">
    <source>
        <dbReference type="PROSITE" id="PS50181"/>
    </source>
</evidence>
<organism evidence="2 3">
    <name type="scientific">Pseudocercospora fuligena</name>
    <dbReference type="NCBI Taxonomy" id="685502"/>
    <lineage>
        <taxon>Eukaryota</taxon>
        <taxon>Fungi</taxon>
        <taxon>Dikarya</taxon>
        <taxon>Ascomycota</taxon>
        <taxon>Pezizomycotina</taxon>
        <taxon>Dothideomycetes</taxon>
        <taxon>Dothideomycetidae</taxon>
        <taxon>Mycosphaerellales</taxon>
        <taxon>Mycosphaerellaceae</taxon>
        <taxon>Pseudocercospora</taxon>
    </lineage>
</organism>
<evidence type="ECO:0000313" key="3">
    <source>
        <dbReference type="Proteomes" id="UP000660729"/>
    </source>
</evidence>
<gene>
    <name evidence="2" type="ORF">HII31_10235</name>
</gene>
<evidence type="ECO:0000313" key="2">
    <source>
        <dbReference type="EMBL" id="KAF7188573.1"/>
    </source>
</evidence>
<dbReference type="OrthoDB" id="3632828at2759"/>
<dbReference type="Proteomes" id="UP000660729">
    <property type="component" value="Unassembled WGS sequence"/>
</dbReference>
<accession>A0A8H6RCN4</accession>
<feature type="domain" description="F-box" evidence="1">
    <location>
        <begin position="2"/>
        <end position="51"/>
    </location>
</feature>
<reference evidence="2" key="1">
    <citation type="submission" date="2020-04" db="EMBL/GenBank/DDBJ databases">
        <title>Draft genome resource of the tomato pathogen Pseudocercospora fuligena.</title>
        <authorList>
            <person name="Zaccaron A."/>
        </authorList>
    </citation>
    <scope>NUCLEOTIDE SEQUENCE</scope>
    <source>
        <strain evidence="2">PF001</strain>
    </source>
</reference>
<dbReference type="EMBL" id="JABCIY010000209">
    <property type="protein sequence ID" value="KAF7188573.1"/>
    <property type="molecule type" value="Genomic_DNA"/>
</dbReference>
<dbReference type="AlphaFoldDB" id="A0A8H6RCN4"/>
<dbReference type="InterPro" id="IPR001810">
    <property type="entry name" value="F-box_dom"/>
</dbReference>
<sequence length="443" mass="50667">MAATLTSVPTELLQDIASRIPRHDLLHLRKVNREVAAKVDDVFVERFFTSRRHLVTKYSLEKLAEMTAVPRLNRKMKKLELVVTGISEYEWDKPVPLPPKTKKEAYYTGDWGLPGAKPKTNSERLMEYLEALREWTAQKLIYESWYAECDILSNEVDVAMLSATFINFKSSSIILDTVKGTHDYSNAFGLQHLSNKLGVYRSKKTYGSFFCHFKNHNIATLIVRSLAHAVYPVFDLSLGCEVTGCFYRDLGLNSADLGKPQMSFATLQQLELGINWFENGHEPDEKGLQCLKQLLGAAPLLRKLRFCVDQEDFGEDQPLPARVLHAFAGNKLESIDLFGGKYRHQDMCQFLQHHRTTLTELDLVEVDMLRTDDWRLVCKQLAKHDRLQRLSVMGVSHKNRFMCTFRAVQGTEAIQSWTTKIAQSTRFKSPDEELYGTDSDSDS</sequence>
<name>A0A8H6RCN4_9PEZI</name>
<keyword evidence="3" id="KW-1185">Reference proteome</keyword>
<dbReference type="PROSITE" id="PS50181">
    <property type="entry name" value="FBOX"/>
    <property type="match status" value="1"/>
</dbReference>
<protein>
    <recommendedName>
        <fullName evidence="1">F-box domain-containing protein</fullName>
    </recommendedName>
</protein>